<name>A0A1I2CPM9_9BACT</name>
<gene>
    <name evidence="1" type="ORF">SAMN04488541_100597</name>
</gene>
<protein>
    <submittedName>
        <fullName evidence="1">Uncharacterized protein</fullName>
    </submittedName>
</protein>
<dbReference type="STRING" id="1003.SAMN04488541_100597"/>
<evidence type="ECO:0000313" key="2">
    <source>
        <dbReference type="Proteomes" id="UP000199513"/>
    </source>
</evidence>
<dbReference type="Proteomes" id="UP000199513">
    <property type="component" value="Unassembled WGS sequence"/>
</dbReference>
<evidence type="ECO:0000313" key="1">
    <source>
        <dbReference type="EMBL" id="SFE70112.1"/>
    </source>
</evidence>
<organism evidence="1 2">
    <name type="scientific">Thermoflexibacter ruber</name>
    <dbReference type="NCBI Taxonomy" id="1003"/>
    <lineage>
        <taxon>Bacteria</taxon>
        <taxon>Pseudomonadati</taxon>
        <taxon>Bacteroidota</taxon>
        <taxon>Cytophagia</taxon>
        <taxon>Cytophagales</taxon>
        <taxon>Thermoflexibacteraceae</taxon>
        <taxon>Thermoflexibacter</taxon>
    </lineage>
</organism>
<reference evidence="1 2" key="1">
    <citation type="submission" date="2016-10" db="EMBL/GenBank/DDBJ databases">
        <authorList>
            <person name="de Groot N.N."/>
        </authorList>
    </citation>
    <scope>NUCLEOTIDE SEQUENCE [LARGE SCALE GENOMIC DNA]</scope>
    <source>
        <strain>GEY</strain>
        <strain evidence="2">DSM 9560</strain>
    </source>
</reference>
<dbReference type="RefSeq" id="WP_091540563.1">
    <property type="nucleotide sequence ID" value="NZ_FONY01000005.1"/>
</dbReference>
<proteinExistence type="predicted"/>
<keyword evidence="2" id="KW-1185">Reference proteome</keyword>
<accession>A0A1I2CPM9</accession>
<sequence>MKHFSIFLLMLFFLFVGKAQSQSRWSADFAVGTHGVGTPFHNAPLSKGGMMLTGELQRNIGGLKNKSYFKVGLNLSFYSHRKLKNTVLIMPMISCRIGIGSVFVEPSLALGYAGSILQKETFVSDGSGNYTSYKNKWLSGFSAQPRLRLGARINSTFDIYTQYSLQVEGLYHAMPVMPWQSLQIGTTYRFHSF</sequence>
<dbReference type="AlphaFoldDB" id="A0A1I2CPM9"/>
<dbReference type="EMBL" id="FONY01000005">
    <property type="protein sequence ID" value="SFE70112.1"/>
    <property type="molecule type" value="Genomic_DNA"/>
</dbReference>